<dbReference type="Proteomes" id="UP000298663">
    <property type="component" value="Unassembled WGS sequence"/>
</dbReference>
<keyword evidence="1" id="KW-0472">Membrane</keyword>
<comment type="caution">
    <text evidence="2">The sequence shown here is derived from an EMBL/GenBank/DDBJ whole genome shotgun (WGS) entry which is preliminary data.</text>
</comment>
<evidence type="ECO:0000313" key="2">
    <source>
        <dbReference type="EMBL" id="TKR69101.1"/>
    </source>
</evidence>
<organism evidence="2 3">
    <name type="scientific">Steinernema carpocapsae</name>
    <name type="common">Entomopathogenic nematode</name>
    <dbReference type="NCBI Taxonomy" id="34508"/>
    <lineage>
        <taxon>Eukaryota</taxon>
        <taxon>Metazoa</taxon>
        <taxon>Ecdysozoa</taxon>
        <taxon>Nematoda</taxon>
        <taxon>Chromadorea</taxon>
        <taxon>Rhabditida</taxon>
        <taxon>Tylenchina</taxon>
        <taxon>Panagrolaimomorpha</taxon>
        <taxon>Strongyloidoidea</taxon>
        <taxon>Steinernematidae</taxon>
        <taxon>Steinernema</taxon>
    </lineage>
</organism>
<evidence type="ECO:0000256" key="1">
    <source>
        <dbReference type="SAM" id="Phobius"/>
    </source>
</evidence>
<dbReference type="EMBL" id="AZBU02000007">
    <property type="protein sequence ID" value="TKR69101.1"/>
    <property type="molecule type" value="Genomic_DNA"/>
</dbReference>
<dbReference type="AlphaFoldDB" id="A0A4U5MID1"/>
<keyword evidence="1" id="KW-1133">Transmembrane helix</keyword>
<accession>A0A4U5MID1</accession>
<feature type="transmembrane region" description="Helical" evidence="1">
    <location>
        <begin position="46"/>
        <end position="66"/>
    </location>
</feature>
<reference evidence="2 3" key="1">
    <citation type="journal article" date="2015" name="Genome Biol.">
        <title>Comparative genomics of Steinernema reveals deeply conserved gene regulatory networks.</title>
        <authorList>
            <person name="Dillman A.R."/>
            <person name="Macchietto M."/>
            <person name="Porter C.F."/>
            <person name="Rogers A."/>
            <person name="Williams B."/>
            <person name="Antoshechkin I."/>
            <person name="Lee M.M."/>
            <person name="Goodwin Z."/>
            <person name="Lu X."/>
            <person name="Lewis E.E."/>
            <person name="Goodrich-Blair H."/>
            <person name="Stock S.P."/>
            <person name="Adams B.J."/>
            <person name="Sternberg P.W."/>
            <person name="Mortazavi A."/>
        </authorList>
    </citation>
    <scope>NUCLEOTIDE SEQUENCE [LARGE SCALE GENOMIC DNA]</scope>
    <source>
        <strain evidence="2 3">ALL</strain>
    </source>
</reference>
<proteinExistence type="predicted"/>
<gene>
    <name evidence="2" type="ORF">L596_021298</name>
</gene>
<evidence type="ECO:0000313" key="3">
    <source>
        <dbReference type="Proteomes" id="UP000298663"/>
    </source>
</evidence>
<keyword evidence="1" id="KW-0812">Transmembrane</keyword>
<reference evidence="2 3" key="2">
    <citation type="journal article" date="2019" name="G3 (Bethesda)">
        <title>Hybrid Assembly of the Genome of the Entomopathogenic Nematode Steinernema carpocapsae Identifies the X-Chromosome.</title>
        <authorList>
            <person name="Serra L."/>
            <person name="Macchietto M."/>
            <person name="Macias-Munoz A."/>
            <person name="McGill C.J."/>
            <person name="Rodriguez I.M."/>
            <person name="Rodriguez B."/>
            <person name="Murad R."/>
            <person name="Mortazavi A."/>
        </authorList>
    </citation>
    <scope>NUCLEOTIDE SEQUENCE [LARGE SCALE GENOMIC DNA]</scope>
    <source>
        <strain evidence="2 3">ALL</strain>
    </source>
</reference>
<name>A0A4U5MID1_STECR</name>
<protein>
    <submittedName>
        <fullName evidence="2">Uncharacterized protein</fullName>
    </submittedName>
</protein>
<keyword evidence="3" id="KW-1185">Reference proteome</keyword>
<feature type="transmembrane region" description="Helical" evidence="1">
    <location>
        <begin position="78"/>
        <end position="103"/>
    </location>
</feature>
<sequence>MIALYILTIKLAITQWLFGTGITSPNGKAQWKALLSVIAYSTFPNLFLVIAIPRITCTAITLVSPYNFVEASFLRYCFWIPYIGLNLMVTRIFVCSLCAVFAFPDYRRALVQLGKRVLDRFIASRNVLFAKTRTSKVSVIESTV</sequence>